<dbReference type="AlphaFoldDB" id="A0A8H4F0Z4"/>
<reference evidence="1 2" key="1">
    <citation type="submission" date="2019-09" db="EMBL/GenBank/DDBJ databases">
        <authorList>
            <consortium name="DOE Joint Genome Institute"/>
            <person name="Mondo S.J."/>
            <person name="Navarro-Mendoza M.I."/>
            <person name="Perez-Arques C."/>
            <person name="Panchal S."/>
            <person name="Nicolas F.E."/>
            <person name="Ganguly P."/>
            <person name="Pangilinan J."/>
            <person name="Grigoriev I."/>
            <person name="Heitman J."/>
            <person name="Sanya K."/>
            <person name="Garre V."/>
        </authorList>
    </citation>
    <scope>NUCLEOTIDE SEQUENCE [LARGE SCALE GENOMIC DNA]</scope>
    <source>
        <strain evidence="1 2">MU402</strain>
    </source>
</reference>
<gene>
    <name evidence="1" type="ORF">FB192DRAFT_1382567</name>
</gene>
<comment type="caution">
    <text evidence="1">The sequence shown here is derived from an EMBL/GenBank/DDBJ whole genome shotgun (WGS) entry which is preliminary data.</text>
</comment>
<name>A0A8H4F0Z4_MUCCL</name>
<proteinExistence type="predicted"/>
<dbReference type="Proteomes" id="UP000469890">
    <property type="component" value="Unassembled WGS sequence"/>
</dbReference>
<accession>A0A8H4F0Z4</accession>
<dbReference type="EMBL" id="JAAECE010000005">
    <property type="protein sequence ID" value="KAF1800840.1"/>
    <property type="molecule type" value="Genomic_DNA"/>
</dbReference>
<sequence>MQQSIVFWLAVVVVDAIKIWYNGPGSIVIAVVVVERKQIVLIIEIRNSVVNVVGLFRIGKALLLLIGWHNEPMRRWITERQEIKQRVEIAGRSRSSVMSLMIEVWHIVQYGVQALKGRCMVLV</sequence>
<organism evidence="1 2">
    <name type="scientific">Mucor circinelloides f. lusitanicus</name>
    <name type="common">Mucor racemosus var. lusitanicus</name>
    <dbReference type="NCBI Taxonomy" id="29924"/>
    <lineage>
        <taxon>Eukaryota</taxon>
        <taxon>Fungi</taxon>
        <taxon>Fungi incertae sedis</taxon>
        <taxon>Mucoromycota</taxon>
        <taxon>Mucoromycotina</taxon>
        <taxon>Mucoromycetes</taxon>
        <taxon>Mucorales</taxon>
        <taxon>Mucorineae</taxon>
        <taxon>Mucoraceae</taxon>
        <taxon>Mucor</taxon>
    </lineage>
</organism>
<evidence type="ECO:0000313" key="1">
    <source>
        <dbReference type="EMBL" id="KAF1800840.1"/>
    </source>
</evidence>
<evidence type="ECO:0000313" key="2">
    <source>
        <dbReference type="Proteomes" id="UP000469890"/>
    </source>
</evidence>
<protein>
    <submittedName>
        <fullName evidence="1">Uncharacterized protein</fullName>
    </submittedName>
</protein>